<sequence>MKGRGPKTRAWTYDPLLQEIVEFFLDCTIALRTKTKGVCMVWAACGTDVVSHRMFERSQRRVLLGEGRDFLNYVGKAAERFD</sequence>
<name>A0A0K2TKU5_LEPSM</name>
<accession>A0A0K2TKU5</accession>
<dbReference type="AlphaFoldDB" id="A0A0K2TKU5"/>
<evidence type="ECO:0000313" key="1">
    <source>
        <dbReference type="EMBL" id="CDW26544.1"/>
    </source>
</evidence>
<dbReference type="EMBL" id="HACA01009183">
    <property type="protein sequence ID" value="CDW26544.1"/>
    <property type="molecule type" value="Transcribed_RNA"/>
</dbReference>
<protein>
    <submittedName>
        <fullName evidence="1">Uncharacterized protein</fullName>
    </submittedName>
</protein>
<reference evidence="1" key="1">
    <citation type="submission" date="2014-05" db="EMBL/GenBank/DDBJ databases">
        <authorList>
            <person name="Chronopoulou M."/>
        </authorList>
    </citation>
    <scope>NUCLEOTIDE SEQUENCE</scope>
    <source>
        <tissue evidence="1">Whole organism</tissue>
    </source>
</reference>
<organism evidence="1">
    <name type="scientific">Lepeophtheirus salmonis</name>
    <name type="common">Salmon louse</name>
    <name type="synonym">Caligus salmonis</name>
    <dbReference type="NCBI Taxonomy" id="72036"/>
    <lineage>
        <taxon>Eukaryota</taxon>
        <taxon>Metazoa</taxon>
        <taxon>Ecdysozoa</taxon>
        <taxon>Arthropoda</taxon>
        <taxon>Crustacea</taxon>
        <taxon>Multicrustacea</taxon>
        <taxon>Hexanauplia</taxon>
        <taxon>Copepoda</taxon>
        <taxon>Siphonostomatoida</taxon>
        <taxon>Caligidae</taxon>
        <taxon>Lepeophtheirus</taxon>
    </lineage>
</organism>
<proteinExistence type="predicted"/>